<accession>A0A6M0CND4</accession>
<dbReference type="AlphaFoldDB" id="A0A6M0CND4"/>
<dbReference type="Pfam" id="PF18551">
    <property type="entry name" value="TackOD1"/>
    <property type="match status" value="1"/>
</dbReference>
<sequence>MLNVLRHNDRTNKIQFSGYTLLRVDHISSIQQESLTFVDAIIIDTENNEHATDLVFFIRKNADLAIALKPIFINNTCQLNKTFEIHTDGYIDLNELSIAINRVDIITKRSKRISHKNTVGHDYQVKQKILAFLFTRNSTIVPITNRASLIGYSFPFIDLFYKEEEVMSKLSMLEKSVECGHLSTNLKDFVHLCKRCHGNYLNFVEACPKCDSIDIKAQDIVHHFVCAHVAPEKDFKTKDGLACPKCDKQLRHIGIDYDKPSSMYSCNCCNHEFQTAKMIAKCIDCNAENELSALIKKAIGSYSITSAGEEWLRGGEEQSSQVSLLNDGVMTLSLFKIIASQELKRITISKSTSQIAHILFVNERLDTFDDATKKLLVKEIGAIIKSYLLPSDVMAADNYNSYYLLLPETKEQFPKRLETIQYNLGKLLGDNLQERLLDIKIQTHQLIEKETVDSIIKQFHK</sequence>
<dbReference type="EMBL" id="JAABOQ010000003">
    <property type="protein sequence ID" value="NER17369.1"/>
    <property type="molecule type" value="Genomic_DNA"/>
</dbReference>
<reference evidence="2 3" key="1">
    <citation type="submission" date="2020-01" db="EMBL/GenBank/DDBJ databases">
        <title>Spongiivirga citrea KCTC 32990T.</title>
        <authorList>
            <person name="Wang G."/>
        </authorList>
    </citation>
    <scope>NUCLEOTIDE SEQUENCE [LARGE SCALE GENOMIC DNA]</scope>
    <source>
        <strain evidence="2 3">KCTC 32990</strain>
    </source>
</reference>
<evidence type="ECO:0000259" key="1">
    <source>
        <dbReference type="Pfam" id="PF18551"/>
    </source>
</evidence>
<evidence type="ECO:0000313" key="2">
    <source>
        <dbReference type="EMBL" id="NER17369.1"/>
    </source>
</evidence>
<comment type="caution">
    <text evidence="2">The sequence shown here is derived from an EMBL/GenBank/DDBJ whole genome shotgun (WGS) entry which is preliminary data.</text>
</comment>
<dbReference type="InterPro" id="IPR040572">
    <property type="entry name" value="TackOD1"/>
</dbReference>
<dbReference type="RefSeq" id="WP_164031792.1">
    <property type="nucleotide sequence ID" value="NZ_JAABOQ010000003.1"/>
</dbReference>
<keyword evidence="3" id="KW-1185">Reference proteome</keyword>
<evidence type="ECO:0000313" key="3">
    <source>
        <dbReference type="Proteomes" id="UP000474296"/>
    </source>
</evidence>
<dbReference type="Proteomes" id="UP000474296">
    <property type="component" value="Unassembled WGS sequence"/>
</dbReference>
<feature type="domain" description="Thaumarchaeal output" evidence="1">
    <location>
        <begin position="123"/>
        <end position="304"/>
    </location>
</feature>
<organism evidence="2 3">
    <name type="scientific">Spongiivirga citrea</name>
    <dbReference type="NCBI Taxonomy" id="1481457"/>
    <lineage>
        <taxon>Bacteria</taxon>
        <taxon>Pseudomonadati</taxon>
        <taxon>Bacteroidota</taxon>
        <taxon>Flavobacteriia</taxon>
        <taxon>Flavobacteriales</taxon>
        <taxon>Flavobacteriaceae</taxon>
        <taxon>Spongiivirga</taxon>
    </lineage>
</organism>
<proteinExistence type="predicted"/>
<protein>
    <recommendedName>
        <fullName evidence="1">Thaumarchaeal output domain-containing protein</fullName>
    </recommendedName>
</protein>
<name>A0A6M0CND4_9FLAO</name>
<gene>
    <name evidence="2" type="ORF">GWK10_09110</name>
</gene>